<keyword evidence="2" id="KW-0732">Signal</keyword>
<evidence type="ECO:0000256" key="2">
    <source>
        <dbReference type="SAM" id="SignalP"/>
    </source>
</evidence>
<evidence type="ECO:0000313" key="3">
    <source>
        <dbReference type="EMBL" id="ORZ11475.1"/>
    </source>
</evidence>
<dbReference type="GO" id="GO:0016788">
    <property type="term" value="F:hydrolase activity, acting on ester bonds"/>
    <property type="evidence" value="ECO:0007669"/>
    <property type="project" value="InterPro"/>
</dbReference>
<dbReference type="Gene3D" id="3.40.50.1110">
    <property type="entry name" value="SGNH hydrolase"/>
    <property type="match status" value="1"/>
</dbReference>
<name>A0A1X2I9Q7_9FUNG</name>
<protein>
    <submittedName>
        <fullName evidence="3">SGNH hydrolase-type esterase domain-containing protein</fullName>
    </submittedName>
</protein>
<comment type="caution">
    <text evidence="3">The sequence shown here is derived from an EMBL/GenBank/DDBJ whole genome shotgun (WGS) entry which is preliminary data.</text>
</comment>
<dbReference type="InterPro" id="IPR001087">
    <property type="entry name" value="GDSL"/>
</dbReference>
<keyword evidence="1 3" id="KW-0378">Hydrolase</keyword>
<dbReference type="OrthoDB" id="1600564at2759"/>
<dbReference type="SUPFAM" id="SSF52266">
    <property type="entry name" value="SGNH hydrolase"/>
    <property type="match status" value="1"/>
</dbReference>
<dbReference type="Pfam" id="PF00657">
    <property type="entry name" value="Lipase_GDSL"/>
    <property type="match status" value="1"/>
</dbReference>
<dbReference type="InterPro" id="IPR036514">
    <property type="entry name" value="SGNH_hydro_sf"/>
</dbReference>
<feature type="chain" id="PRO_5012575183" evidence="2">
    <location>
        <begin position="24"/>
        <end position="292"/>
    </location>
</feature>
<dbReference type="InterPro" id="IPR051058">
    <property type="entry name" value="GDSL_Est/Lipase"/>
</dbReference>
<sequence>MRPFLSASIATVLLATSMPFVHGYDRIIAFADSFTDNGNDYRHSMNPPSPPYWKGRFSNGPTWLEQVADELDHVKVINHGHGGATTDNAHAYSEFNGYVVPGLKQQIQQYGVDNPNPDKDLYIIYIGYNDLNAIINPDQYHVVKPFDQDDVANSVVEGIRTLMETYQAKTFTVMTCPPFDQWPVIKHEDKERTKALINDYNHRLGNKLKTIEGADIHVLDDHAWFEDALAHPERFGLETDNGACIPSINEKVPVCDDPEKHFFWDYYHPEAKVHKALGEWATSKLKDRYHLD</sequence>
<reference evidence="3 4" key="1">
    <citation type="submission" date="2016-07" db="EMBL/GenBank/DDBJ databases">
        <title>Pervasive Adenine N6-methylation of Active Genes in Fungi.</title>
        <authorList>
            <consortium name="DOE Joint Genome Institute"/>
            <person name="Mondo S.J."/>
            <person name="Dannebaum R.O."/>
            <person name="Kuo R.C."/>
            <person name="Labutti K."/>
            <person name="Haridas S."/>
            <person name="Kuo A."/>
            <person name="Salamov A."/>
            <person name="Ahrendt S.R."/>
            <person name="Lipzen A."/>
            <person name="Sullivan W."/>
            <person name="Andreopoulos W.B."/>
            <person name="Clum A."/>
            <person name="Lindquist E."/>
            <person name="Daum C."/>
            <person name="Ramamoorthy G.K."/>
            <person name="Gryganskyi A."/>
            <person name="Culley D."/>
            <person name="Magnuson J.K."/>
            <person name="James T.Y."/>
            <person name="O'Malley M.A."/>
            <person name="Stajich J.E."/>
            <person name="Spatafora J.W."/>
            <person name="Visel A."/>
            <person name="Grigoriev I.V."/>
        </authorList>
    </citation>
    <scope>NUCLEOTIDE SEQUENCE [LARGE SCALE GENOMIC DNA]</scope>
    <source>
        <strain evidence="3 4">NRRL 1336</strain>
    </source>
</reference>
<evidence type="ECO:0000313" key="4">
    <source>
        <dbReference type="Proteomes" id="UP000193560"/>
    </source>
</evidence>
<dbReference type="CDD" id="cd01846">
    <property type="entry name" value="fatty_acyltransferase_like"/>
    <property type="match status" value="1"/>
</dbReference>
<feature type="signal peptide" evidence="2">
    <location>
        <begin position="1"/>
        <end position="23"/>
    </location>
</feature>
<accession>A0A1X2I9Q7</accession>
<evidence type="ECO:0000256" key="1">
    <source>
        <dbReference type="ARBA" id="ARBA00022801"/>
    </source>
</evidence>
<dbReference type="Proteomes" id="UP000193560">
    <property type="component" value="Unassembled WGS sequence"/>
</dbReference>
<dbReference type="STRING" id="90262.A0A1X2I9Q7"/>
<dbReference type="AlphaFoldDB" id="A0A1X2I9Q7"/>
<organism evidence="3 4">
    <name type="scientific">Absidia repens</name>
    <dbReference type="NCBI Taxonomy" id="90262"/>
    <lineage>
        <taxon>Eukaryota</taxon>
        <taxon>Fungi</taxon>
        <taxon>Fungi incertae sedis</taxon>
        <taxon>Mucoromycota</taxon>
        <taxon>Mucoromycotina</taxon>
        <taxon>Mucoromycetes</taxon>
        <taxon>Mucorales</taxon>
        <taxon>Cunninghamellaceae</taxon>
        <taxon>Absidia</taxon>
    </lineage>
</organism>
<dbReference type="EMBL" id="MCGE01000021">
    <property type="protein sequence ID" value="ORZ11475.1"/>
    <property type="molecule type" value="Genomic_DNA"/>
</dbReference>
<keyword evidence="4" id="KW-1185">Reference proteome</keyword>
<proteinExistence type="predicted"/>
<dbReference type="PANTHER" id="PTHR45648">
    <property type="entry name" value="GDSL LIPASE/ACYLHYDROLASE FAMILY PROTEIN (AFU_ORTHOLOGUE AFUA_4G14700)"/>
    <property type="match status" value="1"/>
</dbReference>
<dbReference type="PANTHER" id="PTHR45648:SF22">
    <property type="entry name" value="GDSL LIPASE_ACYLHYDROLASE FAMILY PROTEIN (AFU_ORTHOLOGUE AFUA_4G14700)"/>
    <property type="match status" value="1"/>
</dbReference>
<gene>
    <name evidence="3" type="ORF">BCR42DRAFT_421199</name>
</gene>